<keyword evidence="2" id="KW-1185">Reference proteome</keyword>
<organism evidence="1 2">
    <name type="scientific">Prunus persica</name>
    <name type="common">Peach</name>
    <name type="synonym">Amygdalus persica</name>
    <dbReference type="NCBI Taxonomy" id="3760"/>
    <lineage>
        <taxon>Eukaryota</taxon>
        <taxon>Viridiplantae</taxon>
        <taxon>Streptophyta</taxon>
        <taxon>Embryophyta</taxon>
        <taxon>Tracheophyta</taxon>
        <taxon>Spermatophyta</taxon>
        <taxon>Magnoliopsida</taxon>
        <taxon>eudicotyledons</taxon>
        <taxon>Gunneridae</taxon>
        <taxon>Pentapetalae</taxon>
        <taxon>rosids</taxon>
        <taxon>fabids</taxon>
        <taxon>Rosales</taxon>
        <taxon>Rosaceae</taxon>
        <taxon>Amygdaloideae</taxon>
        <taxon>Amygdaleae</taxon>
        <taxon>Prunus</taxon>
    </lineage>
</organism>
<dbReference type="EMBL" id="CM007654">
    <property type="protein sequence ID" value="ONI13788.1"/>
    <property type="molecule type" value="Genomic_DNA"/>
</dbReference>
<dbReference type="Gramene" id="ONI13788">
    <property type="protein sequence ID" value="ONI13788"/>
    <property type="gene ID" value="PRUPE_4G245000"/>
</dbReference>
<reference evidence="1 2" key="1">
    <citation type="journal article" date="2013" name="Nat. Genet.">
        <title>The high-quality draft genome of peach (Prunus persica) identifies unique patterns of genetic diversity, domestication and genome evolution.</title>
        <authorList>
            <consortium name="International Peach Genome Initiative"/>
            <person name="Verde I."/>
            <person name="Abbott A.G."/>
            <person name="Scalabrin S."/>
            <person name="Jung S."/>
            <person name="Shu S."/>
            <person name="Marroni F."/>
            <person name="Zhebentyayeva T."/>
            <person name="Dettori M.T."/>
            <person name="Grimwood J."/>
            <person name="Cattonaro F."/>
            <person name="Zuccolo A."/>
            <person name="Rossini L."/>
            <person name="Jenkins J."/>
            <person name="Vendramin E."/>
            <person name="Meisel L.A."/>
            <person name="Decroocq V."/>
            <person name="Sosinski B."/>
            <person name="Prochnik S."/>
            <person name="Mitros T."/>
            <person name="Policriti A."/>
            <person name="Cipriani G."/>
            <person name="Dondini L."/>
            <person name="Ficklin S."/>
            <person name="Goodstein D.M."/>
            <person name="Xuan P."/>
            <person name="Del Fabbro C."/>
            <person name="Aramini V."/>
            <person name="Copetti D."/>
            <person name="Gonzalez S."/>
            <person name="Horner D.S."/>
            <person name="Falchi R."/>
            <person name="Lucas S."/>
            <person name="Mica E."/>
            <person name="Maldonado J."/>
            <person name="Lazzari B."/>
            <person name="Bielenberg D."/>
            <person name="Pirona R."/>
            <person name="Miculan M."/>
            <person name="Barakat A."/>
            <person name="Testolin R."/>
            <person name="Stella A."/>
            <person name="Tartarini S."/>
            <person name="Tonutti P."/>
            <person name="Arus P."/>
            <person name="Orellana A."/>
            <person name="Wells C."/>
            <person name="Main D."/>
            <person name="Vizzotto G."/>
            <person name="Silva H."/>
            <person name="Salamini F."/>
            <person name="Schmutz J."/>
            <person name="Morgante M."/>
            <person name="Rokhsar D.S."/>
        </authorList>
    </citation>
    <scope>NUCLEOTIDE SEQUENCE [LARGE SCALE GENOMIC DNA]</scope>
    <source>
        <strain evidence="2">cv. Nemared</strain>
    </source>
</reference>
<gene>
    <name evidence="1" type="ORF">PRUPE_4G245000</name>
</gene>
<name>A0A251PQF3_PRUPE</name>
<evidence type="ECO:0000313" key="2">
    <source>
        <dbReference type="Proteomes" id="UP000006882"/>
    </source>
</evidence>
<dbReference type="AlphaFoldDB" id="A0A251PQF3"/>
<sequence length="85" mass="9741">MDKNVRITKSGISNRNIEGFHQVLVEIHQGGDFFCILKFHLPRGKQVDRIHGWYLDALYKTKLVAGGRGIIKLTTIMIVITFVHH</sequence>
<dbReference type="Proteomes" id="UP000006882">
    <property type="component" value="Chromosome G4"/>
</dbReference>
<accession>A0A251PQF3</accession>
<proteinExistence type="predicted"/>
<protein>
    <submittedName>
        <fullName evidence="1">Uncharacterized protein</fullName>
    </submittedName>
</protein>
<evidence type="ECO:0000313" key="1">
    <source>
        <dbReference type="EMBL" id="ONI13788.1"/>
    </source>
</evidence>